<dbReference type="EMBL" id="CM000784">
    <property type="protein sequence ID" value="AQK96747.1"/>
    <property type="molecule type" value="Genomic_DNA"/>
</dbReference>
<dbReference type="EMBL" id="CM000784">
    <property type="protein sequence ID" value="AQK98910.1"/>
    <property type="molecule type" value="Genomic_DNA"/>
</dbReference>
<dbReference type="InParanoid" id="A0A1D6FZQ0"/>
<dbReference type="AlphaFoldDB" id="A0A1D6FZQ0"/>
<protein>
    <submittedName>
        <fullName evidence="2">Uncharacterized protein</fullName>
    </submittedName>
</protein>
<evidence type="ECO:0000313" key="2">
    <source>
        <dbReference type="EMBL" id="AQK98910.1"/>
    </source>
</evidence>
<sequence length="23" mass="2510">MGIGKMPFTARPDMSAFLNISPK</sequence>
<accession>A0A1D6FZQ0</accession>
<organism evidence="2">
    <name type="scientific">Zea mays</name>
    <name type="common">Maize</name>
    <dbReference type="NCBI Taxonomy" id="4577"/>
    <lineage>
        <taxon>Eukaryota</taxon>
        <taxon>Viridiplantae</taxon>
        <taxon>Streptophyta</taxon>
        <taxon>Embryophyta</taxon>
        <taxon>Tracheophyta</taxon>
        <taxon>Spermatophyta</taxon>
        <taxon>Magnoliopsida</taxon>
        <taxon>Liliopsida</taxon>
        <taxon>Poales</taxon>
        <taxon>Poaceae</taxon>
        <taxon>PACMAD clade</taxon>
        <taxon>Panicoideae</taxon>
        <taxon>Andropogonodae</taxon>
        <taxon>Andropogoneae</taxon>
        <taxon>Tripsacinae</taxon>
        <taxon>Zea</taxon>
    </lineage>
</organism>
<name>A0A1D6FZQ0_MAIZE</name>
<gene>
    <name evidence="1" type="ORF">ZEAMMB73_Zm00001d011390</name>
    <name evidence="2" type="ORF">ZEAMMB73_Zm00001d012132</name>
</gene>
<reference evidence="2" key="1">
    <citation type="submission" date="2015-12" db="EMBL/GenBank/DDBJ databases">
        <title>Update maize B73 reference genome by single molecule sequencing technologies.</title>
        <authorList>
            <consortium name="Maize Genome Sequencing Project"/>
            <person name="Ware D."/>
        </authorList>
    </citation>
    <scope>NUCLEOTIDE SEQUENCE</scope>
    <source>
        <tissue evidence="2">Seedling</tissue>
    </source>
</reference>
<evidence type="ECO:0000313" key="1">
    <source>
        <dbReference type="EMBL" id="AQK96747.1"/>
    </source>
</evidence>
<proteinExistence type="predicted"/>